<accession>A0AAE3Y944</accession>
<gene>
    <name evidence="1" type="ORF">J2787_003165</name>
</gene>
<evidence type="ECO:0000313" key="2">
    <source>
        <dbReference type="Proteomes" id="UP001184861"/>
    </source>
</evidence>
<dbReference type="RefSeq" id="WP_309947113.1">
    <property type="nucleotide sequence ID" value="NZ_JAVDQY010000003.1"/>
</dbReference>
<proteinExistence type="predicted"/>
<dbReference type="EMBL" id="JAVDQY010000003">
    <property type="protein sequence ID" value="MDR6527773.1"/>
    <property type="molecule type" value="Genomic_DNA"/>
</dbReference>
<dbReference type="AlphaFoldDB" id="A0AAE3Y944"/>
<sequence length="184" mass="21223">MNKIFLTITLCILASCNTDKKTERSEDSKITIQSHPKESNLEQLKTEASRLRGGGSIKTVEFKNGIAIITYVKNYAEYKQLNPQSNLSEDDLKGYWSSGDAIQKALVDGSVRLMKNLDFINEVQITLPFQNKVYAIDVKKTELEKFIGRDFSQIRNNWTKNFIDPYVYDKKGRKEFFNKFSKSQ</sequence>
<comment type="caution">
    <text evidence="1">The sequence shown here is derived from an EMBL/GenBank/DDBJ whole genome shotgun (WGS) entry which is preliminary data.</text>
</comment>
<evidence type="ECO:0000313" key="1">
    <source>
        <dbReference type="EMBL" id="MDR6527773.1"/>
    </source>
</evidence>
<organism evidence="1 2">
    <name type="scientific">Chryseobacterium rhizosphaerae</name>
    <dbReference type="NCBI Taxonomy" id="395937"/>
    <lineage>
        <taxon>Bacteria</taxon>
        <taxon>Pseudomonadati</taxon>
        <taxon>Bacteroidota</taxon>
        <taxon>Flavobacteriia</taxon>
        <taxon>Flavobacteriales</taxon>
        <taxon>Weeksellaceae</taxon>
        <taxon>Chryseobacterium group</taxon>
        <taxon>Chryseobacterium</taxon>
    </lineage>
</organism>
<dbReference type="PROSITE" id="PS51257">
    <property type="entry name" value="PROKAR_LIPOPROTEIN"/>
    <property type="match status" value="1"/>
</dbReference>
<reference evidence="1" key="1">
    <citation type="submission" date="2023-07" db="EMBL/GenBank/DDBJ databases">
        <title>Sorghum-associated microbial communities from plants grown in Nebraska, USA.</title>
        <authorList>
            <person name="Schachtman D."/>
        </authorList>
    </citation>
    <scope>NUCLEOTIDE SEQUENCE</scope>
    <source>
        <strain evidence="1">DS2360</strain>
    </source>
</reference>
<name>A0AAE3Y944_9FLAO</name>
<dbReference type="Proteomes" id="UP001184861">
    <property type="component" value="Unassembled WGS sequence"/>
</dbReference>
<protein>
    <submittedName>
        <fullName evidence="1">Uncharacterized protein</fullName>
    </submittedName>
</protein>